<evidence type="ECO:0000256" key="11">
    <source>
        <dbReference type="RuleBase" id="RU000320"/>
    </source>
</evidence>
<evidence type="ECO:0000256" key="8">
    <source>
        <dbReference type="ARBA" id="ARBA00023136"/>
    </source>
</evidence>
<evidence type="ECO:0000313" key="15">
    <source>
        <dbReference type="EMBL" id="TQE99994.1"/>
    </source>
</evidence>
<evidence type="ECO:0000313" key="16">
    <source>
        <dbReference type="Proteomes" id="UP000315400"/>
    </source>
</evidence>
<dbReference type="InterPro" id="IPR000260">
    <property type="entry name" value="NADH4_N"/>
</dbReference>
<feature type="transmembrane region" description="Helical" evidence="12">
    <location>
        <begin position="242"/>
        <end position="264"/>
    </location>
</feature>
<accession>A0A540VTA5</accession>
<reference evidence="15 16" key="1">
    <citation type="submission" date="2019-06" db="EMBL/GenBank/DDBJ databases">
        <title>Metagenome assembled Genome of Spiribacter salinus SL48-SHIP from the microbial mat of Salt Lake 48 (Novosibirsk region, Russia).</title>
        <authorList>
            <person name="Shipova A."/>
            <person name="Rozanov A.S."/>
            <person name="Bryanskaya A.V."/>
            <person name="Peltek S.E."/>
        </authorList>
    </citation>
    <scope>NUCLEOTIDE SEQUENCE [LARGE SCALE GENOMIC DNA]</scope>
    <source>
        <strain evidence="15">SL48-SHIP-2</strain>
    </source>
</reference>
<feature type="transmembrane region" description="Helical" evidence="12">
    <location>
        <begin position="136"/>
        <end position="156"/>
    </location>
</feature>
<evidence type="ECO:0000256" key="4">
    <source>
        <dbReference type="ARBA" id="ARBA00022692"/>
    </source>
</evidence>
<feature type="transmembrane region" description="Helical" evidence="12">
    <location>
        <begin position="37"/>
        <end position="55"/>
    </location>
</feature>
<comment type="caution">
    <text evidence="15">The sequence shown here is derived from an EMBL/GenBank/DDBJ whole genome shotgun (WGS) entry which is preliminary data.</text>
</comment>
<feature type="transmembrane region" description="Helical" evidence="12">
    <location>
        <begin position="276"/>
        <end position="295"/>
    </location>
</feature>
<dbReference type="InterPro" id="IPR001750">
    <property type="entry name" value="ND/Mrp_TM"/>
</dbReference>
<keyword evidence="4 11" id="KW-0812">Transmembrane</keyword>
<keyword evidence="6 12" id="KW-1133">Transmembrane helix</keyword>
<dbReference type="Pfam" id="PF01059">
    <property type="entry name" value="Oxidored_q5_N"/>
    <property type="match status" value="1"/>
</dbReference>
<feature type="transmembrane region" description="Helical" evidence="12">
    <location>
        <begin position="168"/>
        <end position="186"/>
    </location>
</feature>
<keyword evidence="5" id="KW-1278">Translocase</keyword>
<gene>
    <name evidence="15" type="ORF">FKY71_05735</name>
</gene>
<keyword evidence="8 12" id="KW-0472">Membrane</keyword>
<comment type="similarity">
    <text evidence="2">Belongs to the complex I subunit 4 family.</text>
</comment>
<dbReference type="GO" id="GO:0003954">
    <property type="term" value="F:NADH dehydrogenase activity"/>
    <property type="evidence" value="ECO:0007669"/>
    <property type="project" value="TreeGrafter"/>
</dbReference>
<dbReference type="PANTHER" id="PTHR43507">
    <property type="entry name" value="NADH-UBIQUINONE OXIDOREDUCTASE CHAIN 4"/>
    <property type="match status" value="1"/>
</dbReference>
<keyword evidence="7" id="KW-0520">NAD</keyword>
<name>A0A540VTA5_9GAMM</name>
<feature type="transmembrane region" description="Helical" evidence="12">
    <location>
        <begin position="302"/>
        <end position="325"/>
    </location>
</feature>
<dbReference type="GO" id="GO:0015990">
    <property type="term" value="P:electron transport coupled proton transport"/>
    <property type="evidence" value="ECO:0007669"/>
    <property type="project" value="TreeGrafter"/>
</dbReference>
<evidence type="ECO:0000259" key="14">
    <source>
        <dbReference type="Pfam" id="PF01059"/>
    </source>
</evidence>
<dbReference type="PRINTS" id="PR01437">
    <property type="entry name" value="NUOXDRDTASE4"/>
</dbReference>
<feature type="domain" description="NADH:quinone oxidoreductase/Mrp antiporter transmembrane" evidence="13">
    <location>
        <begin position="132"/>
        <end position="429"/>
    </location>
</feature>
<feature type="transmembrane region" description="Helical" evidence="12">
    <location>
        <begin position="384"/>
        <end position="413"/>
    </location>
</feature>
<evidence type="ECO:0000256" key="10">
    <source>
        <dbReference type="ARBA" id="ARBA00032798"/>
    </source>
</evidence>
<dbReference type="Pfam" id="PF00361">
    <property type="entry name" value="Proton_antipo_M"/>
    <property type="match status" value="1"/>
</dbReference>
<evidence type="ECO:0000256" key="6">
    <source>
        <dbReference type="ARBA" id="ARBA00022989"/>
    </source>
</evidence>
<feature type="transmembrane region" description="Helical" evidence="12">
    <location>
        <begin position="465"/>
        <end position="485"/>
    </location>
</feature>
<dbReference type="GO" id="GO:0042773">
    <property type="term" value="P:ATP synthesis coupled electron transport"/>
    <property type="evidence" value="ECO:0007669"/>
    <property type="project" value="InterPro"/>
</dbReference>
<keyword evidence="15" id="KW-0560">Oxidoreductase</keyword>
<evidence type="ECO:0000256" key="12">
    <source>
        <dbReference type="SAM" id="Phobius"/>
    </source>
</evidence>
<dbReference type="GO" id="GO:0012505">
    <property type="term" value="C:endomembrane system"/>
    <property type="evidence" value="ECO:0007669"/>
    <property type="project" value="UniProtKB-SubCell"/>
</dbReference>
<dbReference type="GO" id="GO:0048039">
    <property type="term" value="F:ubiquinone binding"/>
    <property type="evidence" value="ECO:0007669"/>
    <property type="project" value="TreeGrafter"/>
</dbReference>
<feature type="transmembrane region" description="Helical" evidence="12">
    <location>
        <begin position="198"/>
        <end position="221"/>
    </location>
</feature>
<dbReference type="AlphaFoldDB" id="A0A540VTA5"/>
<evidence type="ECO:0000256" key="1">
    <source>
        <dbReference type="ARBA" id="ARBA00004127"/>
    </source>
</evidence>
<feature type="domain" description="NADH:ubiquinone oxidoreductase chain 4 N-terminal" evidence="14">
    <location>
        <begin position="73"/>
        <end position="123"/>
    </location>
</feature>
<evidence type="ECO:0000259" key="13">
    <source>
        <dbReference type="Pfam" id="PF00361"/>
    </source>
</evidence>
<proteinExistence type="inferred from homology"/>
<dbReference type="NCBIfam" id="TIGR01972">
    <property type="entry name" value="NDH_I_M"/>
    <property type="match status" value="1"/>
</dbReference>
<feature type="transmembrane region" description="Helical" evidence="12">
    <location>
        <begin position="419"/>
        <end position="440"/>
    </location>
</feature>
<evidence type="ECO:0000256" key="3">
    <source>
        <dbReference type="ARBA" id="ARBA00019906"/>
    </source>
</evidence>
<dbReference type="STRING" id="1260251.SPISAL_03155"/>
<feature type="transmembrane region" description="Helical" evidence="12">
    <location>
        <begin position="112"/>
        <end position="130"/>
    </location>
</feature>
<protein>
    <recommendedName>
        <fullName evidence="3">NADH-quinone oxidoreductase subunit M</fullName>
    </recommendedName>
    <alternativeName>
        <fullName evidence="9">NADH dehydrogenase I subunit M</fullName>
    </alternativeName>
    <alternativeName>
        <fullName evidence="10">NDH-1 subunit M</fullName>
    </alternativeName>
</protein>
<organism evidence="15 16">
    <name type="scientific">Spiribacter salinus</name>
    <dbReference type="NCBI Taxonomy" id="1335746"/>
    <lineage>
        <taxon>Bacteria</taxon>
        <taxon>Pseudomonadati</taxon>
        <taxon>Pseudomonadota</taxon>
        <taxon>Gammaproteobacteria</taxon>
        <taxon>Chromatiales</taxon>
        <taxon>Ectothiorhodospiraceae</taxon>
        <taxon>Spiribacter</taxon>
    </lineage>
</organism>
<dbReference type="InterPro" id="IPR010227">
    <property type="entry name" value="NADH_Q_OxRdtase_chainM/4"/>
</dbReference>
<evidence type="ECO:0000256" key="5">
    <source>
        <dbReference type="ARBA" id="ARBA00022967"/>
    </source>
</evidence>
<dbReference type="Proteomes" id="UP000315400">
    <property type="component" value="Unassembled WGS sequence"/>
</dbReference>
<evidence type="ECO:0000256" key="7">
    <source>
        <dbReference type="ARBA" id="ARBA00023027"/>
    </source>
</evidence>
<dbReference type="PANTHER" id="PTHR43507:SF1">
    <property type="entry name" value="NADH-UBIQUINONE OXIDOREDUCTASE CHAIN 4"/>
    <property type="match status" value="1"/>
</dbReference>
<dbReference type="NCBIfam" id="NF004501">
    <property type="entry name" value="PRK05846.1-5"/>
    <property type="match status" value="1"/>
</dbReference>
<dbReference type="InterPro" id="IPR003918">
    <property type="entry name" value="NADH_UbQ_OxRdtase"/>
</dbReference>
<dbReference type="GO" id="GO:0016020">
    <property type="term" value="C:membrane"/>
    <property type="evidence" value="ECO:0007669"/>
    <property type="project" value="UniProtKB-SubCell"/>
</dbReference>
<dbReference type="NCBIfam" id="NF004499">
    <property type="entry name" value="PRK05846.1-3"/>
    <property type="match status" value="1"/>
</dbReference>
<feature type="transmembrane region" description="Helical" evidence="12">
    <location>
        <begin position="6"/>
        <end position="25"/>
    </location>
</feature>
<sequence>MVGQWPLLSLLIWVPILGGIGVLAAGNDNADRARWTALAVAVVTLGIGLALWLGFESGIAGMQFVEKAAWIRAFDIHYHLGVDGISMPLVVLTAFSTLLVIGAAWEVVRYKPAQYLAAFLIMEGIMIGVFSALDAILFYVFFEAMLIPMFLIIGIWGGPNRIYATIKFFLYTFLGSVMMLVALIYLRTQAGSFAIEDFYGLQLPLATQTLIFLAFLAAFAVKVPMFPVHTWLPDAHVEAPTGGSVILAAITLKIGGYGFLRFSLPIAPEASLALDWLLIGLSLIAVVYIGLVAMVQEDLKKLIAYSSIAHMGFVTLGFFLIFRIVANTDRPDGALLALEGGMVQMISHGFVSAAMFLCVGVLYDRMHTRRIADYGGVANRMPVFAGFFVLFAMANAGLPGTSGFVGEFMVILASFQAGFWYAAIAGLTLILGAAYSLWMIKRVVYGEVRNEAVGELKDISAREKLLLGSLAVVILFFGIYPAPLIDVMTPSLDALLRVVMPTL</sequence>
<comment type="subcellular location">
    <subcellularLocation>
        <location evidence="1">Endomembrane system</location>
        <topology evidence="1">Multi-pass membrane protein</topology>
    </subcellularLocation>
    <subcellularLocation>
        <location evidence="11">Membrane</location>
        <topology evidence="11">Multi-pass membrane protein</topology>
    </subcellularLocation>
</comment>
<evidence type="ECO:0000256" key="9">
    <source>
        <dbReference type="ARBA" id="ARBA00031584"/>
    </source>
</evidence>
<dbReference type="GO" id="GO:0008137">
    <property type="term" value="F:NADH dehydrogenase (ubiquinone) activity"/>
    <property type="evidence" value="ECO:0007669"/>
    <property type="project" value="InterPro"/>
</dbReference>
<dbReference type="EMBL" id="VIFK01000029">
    <property type="protein sequence ID" value="TQE99994.1"/>
    <property type="molecule type" value="Genomic_DNA"/>
</dbReference>
<evidence type="ECO:0000256" key="2">
    <source>
        <dbReference type="ARBA" id="ARBA00009025"/>
    </source>
</evidence>
<feature type="transmembrane region" description="Helical" evidence="12">
    <location>
        <begin position="345"/>
        <end position="363"/>
    </location>
</feature>
<feature type="transmembrane region" description="Helical" evidence="12">
    <location>
        <begin position="85"/>
        <end position="105"/>
    </location>
</feature>